<dbReference type="SUPFAM" id="SSF56053">
    <property type="entry name" value="Ribosomal protein L6"/>
    <property type="match status" value="2"/>
</dbReference>
<evidence type="ECO:0000256" key="4">
    <source>
        <dbReference type="RuleBase" id="RU003869"/>
    </source>
</evidence>
<evidence type="ECO:0000313" key="9">
    <source>
        <dbReference type="Proteomes" id="UP000199069"/>
    </source>
</evidence>
<dbReference type="AlphaFoldDB" id="A0A0K3CLE7"/>
<evidence type="ECO:0000256" key="5">
    <source>
        <dbReference type="SAM" id="MobiDB-lite"/>
    </source>
</evidence>
<dbReference type="Pfam" id="PF00347">
    <property type="entry name" value="Ribosomal_L6"/>
    <property type="match status" value="1"/>
</dbReference>
<dbReference type="STRING" id="5286.A0A0K3CLE7"/>
<accession>A0A0K3CLE7</accession>
<dbReference type="InterPro" id="IPR000702">
    <property type="entry name" value="Ribosomal_uL6-like"/>
</dbReference>
<reference evidence="7 9" key="1">
    <citation type="submission" date="2015-07" db="EMBL/GenBank/DDBJ databases">
        <authorList>
            <person name="Cajimat M.N.B."/>
            <person name="Milazzo M.L."/>
            <person name="Fulhorst C.F."/>
        </authorList>
    </citation>
    <scope>NUCLEOTIDE SEQUENCE [LARGE SCALE GENOMIC DNA]</scope>
    <source>
        <strain evidence="7">Single colony</strain>
    </source>
</reference>
<keyword evidence="3 4" id="KW-0687">Ribonucleoprotein</keyword>
<organism evidence="7 9">
    <name type="scientific">Rhodotorula toruloides</name>
    <name type="common">Yeast</name>
    <name type="synonym">Rhodosporidium toruloides</name>
    <dbReference type="NCBI Taxonomy" id="5286"/>
    <lineage>
        <taxon>Eukaryota</taxon>
        <taxon>Fungi</taxon>
        <taxon>Dikarya</taxon>
        <taxon>Basidiomycota</taxon>
        <taxon>Pucciniomycotina</taxon>
        <taxon>Microbotryomycetes</taxon>
        <taxon>Sporidiobolales</taxon>
        <taxon>Sporidiobolaceae</taxon>
        <taxon>Rhodotorula</taxon>
    </lineage>
</organism>
<dbReference type="PANTHER" id="PTHR11655:SF14">
    <property type="entry name" value="LARGE RIBOSOMAL SUBUNIT PROTEIN UL6M"/>
    <property type="match status" value="1"/>
</dbReference>
<dbReference type="PRINTS" id="PR00059">
    <property type="entry name" value="RIBOSOMALL6"/>
</dbReference>
<comment type="similarity">
    <text evidence="1 4">Belongs to the universal ribosomal protein uL6 family.</text>
</comment>
<dbReference type="Gene3D" id="3.90.930.12">
    <property type="entry name" value="Ribosomal protein L6, alpha-beta domain"/>
    <property type="match status" value="2"/>
</dbReference>
<feature type="domain" description="Large ribosomal subunit protein uL6 alpha-beta" evidence="6">
    <location>
        <begin position="151"/>
        <end position="233"/>
    </location>
</feature>
<dbReference type="GO" id="GO:0005762">
    <property type="term" value="C:mitochondrial large ribosomal subunit"/>
    <property type="evidence" value="ECO:0007669"/>
    <property type="project" value="TreeGrafter"/>
</dbReference>
<evidence type="ECO:0000256" key="2">
    <source>
        <dbReference type="ARBA" id="ARBA00022980"/>
    </source>
</evidence>
<dbReference type="GO" id="GO:0003735">
    <property type="term" value="F:structural constituent of ribosome"/>
    <property type="evidence" value="ECO:0007669"/>
    <property type="project" value="InterPro"/>
</dbReference>
<evidence type="ECO:0000259" key="6">
    <source>
        <dbReference type="Pfam" id="PF00347"/>
    </source>
</evidence>
<dbReference type="GO" id="GO:0019843">
    <property type="term" value="F:rRNA binding"/>
    <property type="evidence" value="ECO:0007669"/>
    <property type="project" value="InterPro"/>
</dbReference>
<evidence type="ECO:0000256" key="3">
    <source>
        <dbReference type="ARBA" id="ARBA00023274"/>
    </source>
</evidence>
<feature type="region of interest" description="Disordered" evidence="5">
    <location>
        <begin position="1"/>
        <end position="39"/>
    </location>
</feature>
<dbReference type="InterPro" id="IPR036789">
    <property type="entry name" value="Ribosomal_uL6-like_a/b-dom_sf"/>
</dbReference>
<proteinExistence type="inferred from homology"/>
<evidence type="ECO:0000313" key="8">
    <source>
        <dbReference type="EMBL" id="PRQ71087.1"/>
    </source>
</evidence>
<reference evidence="8 10" key="2">
    <citation type="journal article" date="2018" name="Elife">
        <title>Functional genomics of lipid metabolism in the oleaginous yeast Rhodosporidium toruloides.</title>
        <authorList>
            <person name="Coradetti S.T."/>
            <person name="Pinel D."/>
            <person name="Geiselman G."/>
            <person name="Ito M."/>
            <person name="Mondo S."/>
            <person name="Reilly M.C."/>
            <person name="Cheng Y.F."/>
            <person name="Bauer S."/>
            <person name="Grigoriev I."/>
            <person name="Gladden J.M."/>
            <person name="Simmons B.A."/>
            <person name="Brem R."/>
            <person name="Arkin A.P."/>
            <person name="Skerker J.M."/>
        </authorList>
    </citation>
    <scope>NUCLEOTIDE SEQUENCE [LARGE SCALE GENOMIC DNA]</scope>
    <source>
        <strain evidence="8 10">NBRC 0880</strain>
    </source>
</reference>
<keyword evidence="9" id="KW-1185">Reference proteome</keyword>
<dbReference type="InterPro" id="IPR019906">
    <property type="entry name" value="Ribosomal_uL6_bac-type"/>
</dbReference>
<evidence type="ECO:0000256" key="1">
    <source>
        <dbReference type="ARBA" id="ARBA00009356"/>
    </source>
</evidence>
<dbReference type="OrthoDB" id="540873at2759"/>
<dbReference type="InterPro" id="IPR020040">
    <property type="entry name" value="Ribosomal_uL6_a/b-dom"/>
</dbReference>
<evidence type="ECO:0000313" key="10">
    <source>
        <dbReference type="Proteomes" id="UP000239560"/>
    </source>
</evidence>
<protein>
    <submittedName>
        <fullName evidence="7 8">Putative ribosomal protein L6</fullName>
    </submittedName>
</protein>
<dbReference type="EMBL" id="CWKI01000013">
    <property type="protein sequence ID" value="CTR10479.1"/>
    <property type="molecule type" value="Genomic_DNA"/>
</dbReference>
<gene>
    <name evidence="7" type="primary">FGENESH: predicted gene_13.170</name>
    <name evidence="8" type="ORF">AAT19DRAFT_10627</name>
    <name evidence="7" type="ORF">BN2166_0063400</name>
</gene>
<dbReference type="PANTHER" id="PTHR11655">
    <property type="entry name" value="60S/50S RIBOSOMAL PROTEIN L6/L9"/>
    <property type="match status" value="1"/>
</dbReference>
<dbReference type="OMA" id="RERHGLC"/>
<keyword evidence="2 4" id="KW-0689">Ribosomal protein</keyword>
<sequence>MAAPAQRNMLTALRSSTRTPSPRLARPFSSSFAASSHVGSNPIPLPPAVSFEAPPQLADLSTHSNSRPANARVRGPKGELLVPIHPFVRLSSTPAPSSSGSAASPAAGTLTVSIDDAKVKHQRAIWGLTRALLANAVKGVSEGYTLPLRLVGVGYRAAVEDVPNPLPGQSRQRLNLKLGYSHPVLIDLPLDISAATPAPTSILLTGIDKQRVGQLAAKIRKWRVPEPYNGKGIFVGDEQVRRKEVKKK</sequence>
<dbReference type="GO" id="GO:0006412">
    <property type="term" value="P:translation"/>
    <property type="evidence" value="ECO:0007669"/>
    <property type="project" value="InterPro"/>
</dbReference>
<dbReference type="Proteomes" id="UP000199069">
    <property type="component" value="Unassembled WGS sequence"/>
</dbReference>
<dbReference type="EMBL" id="LCTV02000013">
    <property type="protein sequence ID" value="PRQ71087.1"/>
    <property type="molecule type" value="Genomic_DNA"/>
</dbReference>
<name>A0A0K3CLE7_RHOTO</name>
<dbReference type="Proteomes" id="UP000239560">
    <property type="component" value="Unassembled WGS sequence"/>
</dbReference>
<evidence type="ECO:0000313" key="7">
    <source>
        <dbReference type="EMBL" id="CTR10479.1"/>
    </source>
</evidence>